<evidence type="ECO:0000313" key="11">
    <source>
        <dbReference type="Proteomes" id="UP000242381"/>
    </source>
</evidence>
<evidence type="ECO:0000256" key="6">
    <source>
        <dbReference type="ARBA" id="ARBA00022838"/>
    </source>
</evidence>
<keyword evidence="9" id="KW-0137">Centromere</keyword>
<evidence type="ECO:0000256" key="7">
    <source>
        <dbReference type="ARBA" id="ARBA00023054"/>
    </source>
</evidence>
<dbReference type="GO" id="GO:0000444">
    <property type="term" value="C:MIS12/MIND type complex"/>
    <property type="evidence" value="ECO:0007669"/>
    <property type="project" value="TreeGrafter"/>
</dbReference>
<accession>A0A1X0RSQ5</accession>
<keyword evidence="5" id="KW-0498">Mitosis</keyword>
<dbReference type="PANTHER" id="PTHR14527:SF2">
    <property type="entry name" value="PROTEIN MIS12 HOMOLOG"/>
    <property type="match status" value="1"/>
</dbReference>
<evidence type="ECO:0000256" key="1">
    <source>
        <dbReference type="ARBA" id="ARBA00004629"/>
    </source>
</evidence>
<keyword evidence="7" id="KW-0175">Coiled coil</keyword>
<evidence type="ECO:0000313" key="10">
    <source>
        <dbReference type="EMBL" id="ORE14908.1"/>
    </source>
</evidence>
<evidence type="ECO:0000256" key="4">
    <source>
        <dbReference type="ARBA" id="ARBA00022618"/>
    </source>
</evidence>
<dbReference type="GO" id="GO:0051301">
    <property type="term" value="P:cell division"/>
    <property type="evidence" value="ECO:0007669"/>
    <property type="project" value="UniProtKB-KW"/>
</dbReference>
<evidence type="ECO:0008006" key="12">
    <source>
        <dbReference type="Google" id="ProtNLM"/>
    </source>
</evidence>
<sequence length="227" mass="27138">MIPREYCENELLAEIFGFLPQRYFDELYDYMNAIMHNVIEGVNERLEDMHKDKAIEIFHIIRAFENKLEIRLDDCFNTLQQYVYSYAWKIPNNLNIELFNHAIDLNLTKDKELELDENIKSLKRKIHAEQLFNNRLKRDLASIESQKKSIEPYQQLATMLREAKEEHQVIVLNTEDAVEKIIYQLDVLKQLMEDVYAKIKNQPSHVEPDEKIKRLRKNIKELIDAQS</sequence>
<dbReference type="GO" id="GO:0051382">
    <property type="term" value="P:kinetochore assembly"/>
    <property type="evidence" value="ECO:0007669"/>
    <property type="project" value="TreeGrafter"/>
</dbReference>
<dbReference type="Proteomes" id="UP000242381">
    <property type="component" value="Unassembled WGS sequence"/>
</dbReference>
<dbReference type="AlphaFoldDB" id="A0A1X0RSQ5"/>
<evidence type="ECO:0000256" key="8">
    <source>
        <dbReference type="ARBA" id="ARBA00023306"/>
    </source>
</evidence>
<dbReference type="InterPro" id="IPR008685">
    <property type="entry name" value="Centromere_Mis12"/>
</dbReference>
<keyword evidence="4" id="KW-0132">Cell division</keyword>
<gene>
    <name evidence="10" type="ORF">BCV71DRAFT_238033</name>
</gene>
<dbReference type="OMA" id="EGLHKFE"/>
<reference evidence="10 11" key="1">
    <citation type="journal article" date="2016" name="Proc. Natl. Acad. Sci. U.S.A.">
        <title>Lipid metabolic changes in an early divergent fungus govern the establishment of a mutualistic symbiosis with endobacteria.</title>
        <authorList>
            <person name="Lastovetsky O.A."/>
            <person name="Gaspar M.L."/>
            <person name="Mondo S.J."/>
            <person name="LaButti K.M."/>
            <person name="Sandor L."/>
            <person name="Grigoriev I.V."/>
            <person name="Henry S.A."/>
            <person name="Pawlowska T.E."/>
        </authorList>
    </citation>
    <scope>NUCLEOTIDE SEQUENCE [LARGE SCALE GENOMIC DNA]</scope>
    <source>
        <strain evidence="10 11">ATCC 11559</strain>
    </source>
</reference>
<evidence type="ECO:0000256" key="5">
    <source>
        <dbReference type="ARBA" id="ARBA00022776"/>
    </source>
</evidence>
<dbReference type="VEuPathDB" id="FungiDB:BCV72DRAFT_304670"/>
<comment type="subcellular location">
    <subcellularLocation>
        <location evidence="1">Chromosome</location>
        <location evidence="1">Centromere</location>
        <location evidence="1">Kinetochore</location>
    </subcellularLocation>
</comment>
<comment type="similarity">
    <text evidence="2">Belongs to the mis12 family.</text>
</comment>
<name>A0A1X0RSQ5_RHIZD</name>
<evidence type="ECO:0000256" key="3">
    <source>
        <dbReference type="ARBA" id="ARBA00022454"/>
    </source>
</evidence>
<protein>
    <recommendedName>
        <fullName evidence="12">Mis12-domain-containing protein</fullName>
    </recommendedName>
</protein>
<dbReference type="GO" id="GO:0005634">
    <property type="term" value="C:nucleus"/>
    <property type="evidence" value="ECO:0007669"/>
    <property type="project" value="InterPro"/>
</dbReference>
<keyword evidence="3" id="KW-0158">Chromosome</keyword>
<dbReference type="Pfam" id="PF05859">
    <property type="entry name" value="Mis12"/>
    <property type="match status" value="1"/>
</dbReference>
<dbReference type="EMBL" id="KV921448">
    <property type="protein sequence ID" value="ORE14908.1"/>
    <property type="molecule type" value="Genomic_DNA"/>
</dbReference>
<dbReference type="PANTHER" id="PTHR14527">
    <property type="entry name" value="PROTEIN MIS12 HOMOLOG"/>
    <property type="match status" value="1"/>
</dbReference>
<dbReference type="GO" id="GO:0000070">
    <property type="term" value="P:mitotic sister chromatid segregation"/>
    <property type="evidence" value="ECO:0007669"/>
    <property type="project" value="TreeGrafter"/>
</dbReference>
<keyword evidence="8" id="KW-0131">Cell cycle</keyword>
<organism evidence="10 11">
    <name type="scientific">Rhizopus microsporus</name>
    <dbReference type="NCBI Taxonomy" id="58291"/>
    <lineage>
        <taxon>Eukaryota</taxon>
        <taxon>Fungi</taxon>
        <taxon>Fungi incertae sedis</taxon>
        <taxon>Mucoromycota</taxon>
        <taxon>Mucoromycotina</taxon>
        <taxon>Mucoromycetes</taxon>
        <taxon>Mucorales</taxon>
        <taxon>Mucorineae</taxon>
        <taxon>Rhizopodaceae</taxon>
        <taxon>Rhizopus</taxon>
    </lineage>
</organism>
<evidence type="ECO:0000256" key="9">
    <source>
        <dbReference type="ARBA" id="ARBA00023328"/>
    </source>
</evidence>
<keyword evidence="6" id="KW-0995">Kinetochore</keyword>
<proteinExistence type="inferred from homology"/>
<evidence type="ECO:0000256" key="2">
    <source>
        <dbReference type="ARBA" id="ARBA00008643"/>
    </source>
</evidence>